<organism evidence="1 2">
    <name type="scientific">Flavobacterium psychrophilum</name>
    <dbReference type="NCBI Taxonomy" id="96345"/>
    <lineage>
        <taxon>Bacteria</taxon>
        <taxon>Pseudomonadati</taxon>
        <taxon>Bacteroidota</taxon>
        <taxon>Flavobacteriia</taxon>
        <taxon>Flavobacteriales</taxon>
        <taxon>Flavobacteriaceae</taxon>
        <taxon>Flavobacterium</taxon>
    </lineage>
</organism>
<dbReference type="EMBL" id="CP059075">
    <property type="protein sequence ID" value="QRE04567.1"/>
    <property type="molecule type" value="Genomic_DNA"/>
</dbReference>
<dbReference type="GeneID" id="66553946"/>
<dbReference type="CDD" id="cd00093">
    <property type="entry name" value="HTH_XRE"/>
    <property type="match status" value="1"/>
</dbReference>
<accession>A0A075RN79</accession>
<reference evidence="1 2" key="1">
    <citation type="submission" date="2020-07" db="EMBL/GenBank/DDBJ databases">
        <title>Genomic characterization of Flavobacterium psychrophilum strains.</title>
        <authorList>
            <person name="Castillo D."/>
            <person name="Jorgensen J."/>
            <person name="Middelboe M."/>
        </authorList>
    </citation>
    <scope>NUCLEOTIDE SEQUENCE [LARGE SCALE GENOMIC DNA]</scope>
    <source>
        <strain evidence="1 2">FPS-R7</strain>
    </source>
</reference>
<dbReference type="Proteomes" id="UP000596329">
    <property type="component" value="Chromosome"/>
</dbReference>
<dbReference type="InterPro" id="IPR001387">
    <property type="entry name" value="Cro/C1-type_HTH"/>
</dbReference>
<dbReference type="RefSeq" id="WP_011962488.1">
    <property type="nucleotide sequence ID" value="NZ_BJSV01000028.1"/>
</dbReference>
<proteinExistence type="predicted"/>
<protein>
    <submittedName>
        <fullName evidence="1">Helix-turn-helix transcriptional regulator</fullName>
    </submittedName>
</protein>
<dbReference type="Pfam" id="PF12844">
    <property type="entry name" value="HTH_19"/>
    <property type="match status" value="1"/>
</dbReference>
<evidence type="ECO:0000313" key="2">
    <source>
        <dbReference type="Proteomes" id="UP000596329"/>
    </source>
</evidence>
<dbReference type="KEGG" id="fpk:IA06_01515"/>
<dbReference type="GO" id="GO:0003677">
    <property type="term" value="F:DNA binding"/>
    <property type="evidence" value="ECO:0007669"/>
    <property type="project" value="InterPro"/>
</dbReference>
<evidence type="ECO:0000313" key="1">
    <source>
        <dbReference type="EMBL" id="QRE04567.1"/>
    </source>
</evidence>
<dbReference type="PROSITE" id="PS50943">
    <property type="entry name" value="HTH_CROC1"/>
    <property type="match status" value="1"/>
</dbReference>
<dbReference type="AlphaFoldDB" id="A0A075RN79"/>
<dbReference type="KEGG" id="fpc:FPSM_00353"/>
<name>A0A075RN79_FLAPS</name>
<dbReference type="KEGG" id="fpw:IA04_01460"/>
<dbReference type="SMART" id="SM00530">
    <property type="entry name" value="HTH_XRE"/>
    <property type="match status" value="1"/>
</dbReference>
<dbReference type="SUPFAM" id="SSF47413">
    <property type="entry name" value="lambda repressor-like DNA-binding domains"/>
    <property type="match status" value="1"/>
</dbReference>
<dbReference type="InterPro" id="IPR010982">
    <property type="entry name" value="Lambda_DNA-bd_dom_sf"/>
</dbReference>
<dbReference type="Gene3D" id="1.10.260.40">
    <property type="entry name" value="lambda repressor-like DNA-binding domains"/>
    <property type="match status" value="1"/>
</dbReference>
<dbReference type="KEGG" id="fpq:IB65_01460"/>
<gene>
    <name evidence="1" type="ORF">H0H26_02910</name>
</gene>
<sequence length="114" mass="13492">MIYFGKNLAFLRGKEKLTLDKMSEMVGFGRSQWNNYEKETSFPKFLDLIQISEYFKISETDLIHKNLEIEGISIQEKHKVSFDINLELLMMQKEKIARLEIELQEAREANKDKS</sequence>
<dbReference type="KEGG" id="fpv:IA03_01525"/>